<dbReference type="EMBL" id="AAMT01000003">
    <property type="protein sequence ID" value="EAQ14071.1"/>
    <property type="molecule type" value="Genomic_DNA"/>
</dbReference>
<dbReference type="InterPro" id="IPR029063">
    <property type="entry name" value="SAM-dependent_MTases_sf"/>
</dbReference>
<dbReference type="GO" id="GO:0008168">
    <property type="term" value="F:methyltransferase activity"/>
    <property type="evidence" value="ECO:0007669"/>
    <property type="project" value="UniProtKB-KW"/>
</dbReference>
<dbReference type="AlphaFoldDB" id="A3VD42"/>
<sequence length="204" mass="22563">MKDQAQVWDKLAKRYIKSPISDLDTYEWKLGITQSYMRPDMDVLEIGCGSGNTGRRHAPLVRSYTAMDISSAMLEAAKEQGPIPDNMRFVHADFDRADVAPGSYDMILALSVLHLLPNPAFTVKKIGESLRPGGYFVSSTAVLGNMKFLKLIAPLGQMFGAIPHLTFLSEDDMRHMIRDAGLDIAVDERPEGHAARFIVAKKPG</sequence>
<dbReference type="SUPFAM" id="SSF53335">
    <property type="entry name" value="S-adenosyl-L-methionine-dependent methyltransferases"/>
    <property type="match status" value="1"/>
</dbReference>
<proteinExistence type="predicted"/>
<dbReference type="HOGENOM" id="CLU_037990_15_0_5"/>
<reference evidence="1 2" key="1">
    <citation type="journal article" date="2010" name="J. Bacteriol.">
        <title>Genome sequences of Pelagibaca bermudensis HTCC2601T and Maritimibacter alkaliphilus HTCC2654T, the type strains of two marine Roseobacter genera.</title>
        <authorList>
            <person name="Thrash J.C."/>
            <person name="Cho J.C."/>
            <person name="Ferriera S."/>
            <person name="Johnson J."/>
            <person name="Vergin K.L."/>
            <person name="Giovannoni S.J."/>
        </authorList>
    </citation>
    <scope>NUCLEOTIDE SEQUENCE [LARGE SCALE GENOMIC DNA]</scope>
    <source>
        <strain evidence="1 2">HTCC2654</strain>
    </source>
</reference>
<dbReference type="STRING" id="314271.RB2654_13399"/>
<evidence type="ECO:0000313" key="2">
    <source>
        <dbReference type="Proteomes" id="UP000002931"/>
    </source>
</evidence>
<dbReference type="RefSeq" id="WP_008332456.1">
    <property type="nucleotide sequence ID" value="NZ_CH902578.1"/>
</dbReference>
<comment type="caution">
    <text evidence="1">The sequence shown here is derived from an EMBL/GenBank/DDBJ whole genome shotgun (WGS) entry which is preliminary data.</text>
</comment>
<keyword evidence="1" id="KW-0489">Methyltransferase</keyword>
<dbReference type="PANTHER" id="PTHR43861:SF1">
    <property type="entry name" value="TRANS-ACONITATE 2-METHYLTRANSFERASE"/>
    <property type="match status" value="1"/>
</dbReference>
<protein>
    <submittedName>
        <fullName evidence="1">Methyltransferase, UbiE/COQ5 family protein</fullName>
    </submittedName>
</protein>
<evidence type="ECO:0000313" key="1">
    <source>
        <dbReference type="EMBL" id="EAQ14071.1"/>
    </source>
</evidence>
<dbReference type="Pfam" id="PF13489">
    <property type="entry name" value="Methyltransf_23"/>
    <property type="match status" value="1"/>
</dbReference>
<dbReference type="eggNOG" id="COG2226">
    <property type="taxonomic scope" value="Bacteria"/>
</dbReference>
<name>A3VD42_9RHOB</name>
<dbReference type="OrthoDB" id="5642573at2"/>
<dbReference type="PANTHER" id="PTHR43861">
    <property type="entry name" value="TRANS-ACONITATE 2-METHYLTRANSFERASE-RELATED"/>
    <property type="match status" value="1"/>
</dbReference>
<organism evidence="1 2">
    <name type="scientific">Maritimibacter alkaliphilus HTCC2654</name>
    <dbReference type="NCBI Taxonomy" id="314271"/>
    <lineage>
        <taxon>Bacteria</taxon>
        <taxon>Pseudomonadati</taxon>
        <taxon>Pseudomonadota</taxon>
        <taxon>Alphaproteobacteria</taxon>
        <taxon>Rhodobacterales</taxon>
        <taxon>Roseobacteraceae</taxon>
        <taxon>Maritimibacter</taxon>
    </lineage>
</organism>
<keyword evidence="2" id="KW-1185">Reference proteome</keyword>
<dbReference type="GO" id="GO:0032259">
    <property type="term" value="P:methylation"/>
    <property type="evidence" value="ECO:0007669"/>
    <property type="project" value="UniProtKB-KW"/>
</dbReference>
<dbReference type="CDD" id="cd02440">
    <property type="entry name" value="AdoMet_MTases"/>
    <property type="match status" value="1"/>
</dbReference>
<dbReference type="Gene3D" id="3.40.50.150">
    <property type="entry name" value="Vaccinia Virus protein VP39"/>
    <property type="match status" value="1"/>
</dbReference>
<dbReference type="Proteomes" id="UP000002931">
    <property type="component" value="Unassembled WGS sequence"/>
</dbReference>
<keyword evidence="1" id="KW-0808">Transferase</keyword>
<gene>
    <name evidence="1" type="ORF">RB2654_13399</name>
</gene>
<accession>A3VD42</accession>